<dbReference type="PANTHER" id="PTHR37817">
    <property type="entry name" value="N-ACETYLTRANSFERASE EIS"/>
    <property type="match status" value="1"/>
</dbReference>
<dbReference type="AlphaFoldDB" id="A0A4R7J8Q6"/>
<evidence type="ECO:0000313" key="3">
    <source>
        <dbReference type="Proteomes" id="UP000295371"/>
    </source>
</evidence>
<comment type="caution">
    <text evidence="2">The sequence shown here is derived from an EMBL/GenBank/DDBJ whole genome shotgun (WGS) entry which is preliminary data.</text>
</comment>
<protein>
    <submittedName>
        <fullName evidence="2">Putative acetyltransferase</fullName>
    </submittedName>
</protein>
<dbReference type="CDD" id="cd04301">
    <property type="entry name" value="NAT_SF"/>
    <property type="match status" value="1"/>
</dbReference>
<dbReference type="Gene3D" id="3.40.630.30">
    <property type="match status" value="2"/>
</dbReference>
<reference evidence="2 3" key="1">
    <citation type="submission" date="2019-03" db="EMBL/GenBank/DDBJ databases">
        <title>Genomic Encyclopedia of Archaeal and Bacterial Type Strains, Phase II (KMG-II): from individual species to whole genera.</title>
        <authorList>
            <person name="Goeker M."/>
        </authorList>
    </citation>
    <scope>NUCLEOTIDE SEQUENCE [LARGE SCALE GENOMIC DNA]</scope>
    <source>
        <strain evidence="2 3">DSM 24323</strain>
    </source>
</reference>
<dbReference type="InterPro" id="IPR025559">
    <property type="entry name" value="Eis_dom"/>
</dbReference>
<dbReference type="EMBL" id="SOAW01000001">
    <property type="protein sequence ID" value="TDT32873.1"/>
    <property type="molecule type" value="Genomic_DNA"/>
</dbReference>
<proteinExistence type="predicted"/>
<dbReference type="SUPFAM" id="SSF55718">
    <property type="entry name" value="SCP-like"/>
    <property type="match status" value="1"/>
</dbReference>
<sequence length="421" mass="46184">MKTFRAQSADPAENPDVVRWWRAVNQGFHGERLSDDRLARMVEGSYDDDLLLRGVYDREIPEPGNPNRPVATFCSADGSLNVGGRTLLPARLITDVTVRPTHRRRGLLRTMMSAELAEARDAGLPVAALTVTEGSIYRRFGFGPATFETGVTVQTNMRFGLQVPPAGGNVVLVDAARVQEYAADIFAVFHQRVPGSVSRFSTVPTHVSGVWDFGLGKENRRTRGAIHLSADRRPDGYVTWEADRQADQFGKITITDLVATTAQGYLELWDFLGHIDLIEEVHWRQAPVEDPLRFALNDPNLYQVTDYRANVWLRLLDVAAVLQARPWVGRGTVVIDVSDSLDLVPGRYLVEVADGSARVTRTDQPADVALDAAALASISLGAVRPSTLQKAGLINELRSGGTDNLDQLVAAPAPVWGITHF</sequence>
<dbReference type="Pfam" id="PF13530">
    <property type="entry name" value="SCP2_2"/>
    <property type="match status" value="1"/>
</dbReference>
<dbReference type="PROSITE" id="PS51186">
    <property type="entry name" value="GNAT"/>
    <property type="match status" value="1"/>
</dbReference>
<feature type="domain" description="N-acetyltransferase" evidence="1">
    <location>
        <begin position="28"/>
        <end position="162"/>
    </location>
</feature>
<keyword evidence="3" id="KW-1185">Reference proteome</keyword>
<dbReference type="InterPro" id="IPR016181">
    <property type="entry name" value="Acyl_CoA_acyltransferase"/>
</dbReference>
<organism evidence="2 3">
    <name type="scientific">Naumannella halotolerans</name>
    <dbReference type="NCBI Taxonomy" id="993414"/>
    <lineage>
        <taxon>Bacteria</taxon>
        <taxon>Bacillati</taxon>
        <taxon>Actinomycetota</taxon>
        <taxon>Actinomycetes</taxon>
        <taxon>Propionibacteriales</taxon>
        <taxon>Propionibacteriaceae</taxon>
        <taxon>Naumannella</taxon>
    </lineage>
</organism>
<dbReference type="GO" id="GO:0034069">
    <property type="term" value="F:aminoglycoside N-acetyltransferase activity"/>
    <property type="evidence" value="ECO:0007669"/>
    <property type="project" value="TreeGrafter"/>
</dbReference>
<dbReference type="InterPro" id="IPR000182">
    <property type="entry name" value="GNAT_dom"/>
</dbReference>
<dbReference type="PANTHER" id="PTHR37817:SF1">
    <property type="entry name" value="N-ACETYLTRANSFERASE EIS"/>
    <property type="match status" value="1"/>
</dbReference>
<dbReference type="InterPro" id="IPR051554">
    <property type="entry name" value="Acetyltransferase_Eis"/>
</dbReference>
<dbReference type="Pfam" id="PF17668">
    <property type="entry name" value="Acetyltransf_17"/>
    <property type="match status" value="1"/>
</dbReference>
<gene>
    <name evidence="2" type="ORF">CLV29_0463</name>
</gene>
<dbReference type="SUPFAM" id="SSF55729">
    <property type="entry name" value="Acyl-CoA N-acyltransferases (Nat)"/>
    <property type="match status" value="1"/>
</dbReference>
<accession>A0A4R7J8Q6</accession>
<evidence type="ECO:0000313" key="2">
    <source>
        <dbReference type="EMBL" id="TDT32873.1"/>
    </source>
</evidence>
<dbReference type="Proteomes" id="UP000295371">
    <property type="component" value="Unassembled WGS sequence"/>
</dbReference>
<dbReference type="Gene3D" id="3.30.1050.10">
    <property type="entry name" value="SCP2 sterol-binding domain"/>
    <property type="match status" value="1"/>
</dbReference>
<dbReference type="GO" id="GO:0030649">
    <property type="term" value="P:aminoglycoside antibiotic catabolic process"/>
    <property type="evidence" value="ECO:0007669"/>
    <property type="project" value="TreeGrafter"/>
</dbReference>
<dbReference type="Pfam" id="PF13527">
    <property type="entry name" value="Acetyltransf_9"/>
    <property type="match status" value="1"/>
</dbReference>
<name>A0A4R7J8Q6_9ACTN</name>
<dbReference type="InterPro" id="IPR041380">
    <property type="entry name" value="Acetyltransf_17"/>
</dbReference>
<keyword evidence="2" id="KW-0808">Transferase</keyword>
<evidence type="ECO:0000259" key="1">
    <source>
        <dbReference type="PROSITE" id="PS51186"/>
    </source>
</evidence>
<dbReference type="InterPro" id="IPR036527">
    <property type="entry name" value="SCP2_sterol-bd_dom_sf"/>
</dbReference>